<reference evidence="2 3" key="1">
    <citation type="submission" date="2019-02" db="EMBL/GenBank/DDBJ databases">
        <title>Deep-cultivation of Planctomycetes and their phenomic and genomic characterization uncovers novel biology.</title>
        <authorList>
            <person name="Wiegand S."/>
            <person name="Jogler M."/>
            <person name="Boedeker C."/>
            <person name="Pinto D."/>
            <person name="Vollmers J."/>
            <person name="Rivas-Marin E."/>
            <person name="Kohn T."/>
            <person name="Peeters S.H."/>
            <person name="Heuer A."/>
            <person name="Rast P."/>
            <person name="Oberbeckmann S."/>
            <person name="Bunk B."/>
            <person name="Jeske O."/>
            <person name="Meyerdierks A."/>
            <person name="Storesund J.E."/>
            <person name="Kallscheuer N."/>
            <person name="Luecker S."/>
            <person name="Lage O.M."/>
            <person name="Pohl T."/>
            <person name="Merkel B.J."/>
            <person name="Hornburger P."/>
            <person name="Mueller R.-W."/>
            <person name="Bruemmer F."/>
            <person name="Labrenz M."/>
            <person name="Spormann A.M."/>
            <person name="Op den Camp H."/>
            <person name="Overmann J."/>
            <person name="Amann R."/>
            <person name="Jetten M.S.M."/>
            <person name="Mascher T."/>
            <person name="Medema M.H."/>
            <person name="Devos D.P."/>
            <person name="Kaster A.-K."/>
            <person name="Ovreas L."/>
            <person name="Rohde M."/>
            <person name="Galperin M.Y."/>
            <person name="Jogler C."/>
        </authorList>
    </citation>
    <scope>NUCLEOTIDE SEQUENCE [LARGE SCALE GENOMIC DNA]</scope>
    <source>
        <strain evidence="2 3">Mal48</strain>
    </source>
</reference>
<dbReference type="AlphaFoldDB" id="A0A517QLZ6"/>
<dbReference type="Gene3D" id="1.20.120.450">
    <property type="entry name" value="dinb family like domain"/>
    <property type="match status" value="1"/>
</dbReference>
<evidence type="ECO:0000313" key="2">
    <source>
        <dbReference type="EMBL" id="QDT32577.1"/>
    </source>
</evidence>
<organism evidence="2 3">
    <name type="scientific">Thalassoglobus polymorphus</name>
    <dbReference type="NCBI Taxonomy" id="2527994"/>
    <lineage>
        <taxon>Bacteria</taxon>
        <taxon>Pseudomonadati</taxon>
        <taxon>Planctomycetota</taxon>
        <taxon>Planctomycetia</taxon>
        <taxon>Planctomycetales</taxon>
        <taxon>Planctomycetaceae</taxon>
        <taxon>Thalassoglobus</taxon>
    </lineage>
</organism>
<dbReference type="Pfam" id="PF12867">
    <property type="entry name" value="DinB_2"/>
    <property type="match status" value="1"/>
</dbReference>
<dbReference type="InterPro" id="IPR034660">
    <property type="entry name" value="DinB/YfiT-like"/>
</dbReference>
<proteinExistence type="predicted"/>
<dbReference type="OrthoDB" id="119432at2"/>
<dbReference type="RefSeq" id="WP_145197937.1">
    <property type="nucleotide sequence ID" value="NZ_CP036267.1"/>
</dbReference>
<dbReference type="KEGG" id="tpol:Mal48_18240"/>
<dbReference type="SUPFAM" id="SSF109854">
    <property type="entry name" value="DinB/YfiT-like putative metalloenzymes"/>
    <property type="match status" value="1"/>
</dbReference>
<evidence type="ECO:0000259" key="1">
    <source>
        <dbReference type="Pfam" id="PF12867"/>
    </source>
</evidence>
<keyword evidence="3" id="KW-1185">Reference proteome</keyword>
<sequence>MSIAESILPEFQQEMAGTRKVLERIPEDKLDWKAHPKSNTIGWVASHLVEISSWVEGTLTKDSWDINPVDGEPHSSQTFTSCQKILEQFDANVAAAIERIKATPDEEFPKSWSLLSGGQTLLTMPKAGVIRTWVLNHTIHHRAHLCVYLRLNDIPVPGMYGPSGDE</sequence>
<evidence type="ECO:0000313" key="3">
    <source>
        <dbReference type="Proteomes" id="UP000315724"/>
    </source>
</evidence>
<dbReference type="EMBL" id="CP036267">
    <property type="protein sequence ID" value="QDT32577.1"/>
    <property type="molecule type" value="Genomic_DNA"/>
</dbReference>
<feature type="domain" description="DinB-like" evidence="1">
    <location>
        <begin position="11"/>
        <end position="144"/>
    </location>
</feature>
<dbReference type="Proteomes" id="UP000315724">
    <property type="component" value="Chromosome"/>
</dbReference>
<accession>A0A517QLZ6</accession>
<gene>
    <name evidence="2" type="ORF">Mal48_18240</name>
</gene>
<protein>
    <submittedName>
        <fullName evidence="2">DinB superfamily protein</fullName>
    </submittedName>
</protein>
<dbReference type="InterPro" id="IPR024775">
    <property type="entry name" value="DinB-like"/>
</dbReference>
<name>A0A517QLZ6_9PLAN</name>